<dbReference type="Proteomes" id="UP000886595">
    <property type="component" value="Unassembled WGS sequence"/>
</dbReference>
<protein>
    <submittedName>
        <fullName evidence="2">Uncharacterized protein</fullName>
    </submittedName>
</protein>
<gene>
    <name evidence="2" type="ORF">Bca52824_058687</name>
</gene>
<evidence type="ECO:0000313" key="2">
    <source>
        <dbReference type="EMBL" id="KAG2276132.1"/>
    </source>
</evidence>
<dbReference type="EMBL" id="JAAMPC010000012">
    <property type="protein sequence ID" value="KAG2276132.1"/>
    <property type="molecule type" value="Genomic_DNA"/>
</dbReference>
<feature type="transmembrane region" description="Helical" evidence="1">
    <location>
        <begin position="38"/>
        <end position="55"/>
    </location>
</feature>
<dbReference type="AlphaFoldDB" id="A0A8X7QUF5"/>
<proteinExistence type="predicted"/>
<organism evidence="2 3">
    <name type="scientific">Brassica carinata</name>
    <name type="common">Ethiopian mustard</name>
    <name type="synonym">Abyssinian cabbage</name>
    <dbReference type="NCBI Taxonomy" id="52824"/>
    <lineage>
        <taxon>Eukaryota</taxon>
        <taxon>Viridiplantae</taxon>
        <taxon>Streptophyta</taxon>
        <taxon>Embryophyta</taxon>
        <taxon>Tracheophyta</taxon>
        <taxon>Spermatophyta</taxon>
        <taxon>Magnoliopsida</taxon>
        <taxon>eudicotyledons</taxon>
        <taxon>Gunneridae</taxon>
        <taxon>Pentapetalae</taxon>
        <taxon>rosids</taxon>
        <taxon>malvids</taxon>
        <taxon>Brassicales</taxon>
        <taxon>Brassicaceae</taxon>
        <taxon>Brassiceae</taxon>
        <taxon>Brassica</taxon>
    </lineage>
</organism>
<evidence type="ECO:0000256" key="1">
    <source>
        <dbReference type="SAM" id="Phobius"/>
    </source>
</evidence>
<sequence length="71" mass="8313">MSHLDDLPSTPGKYKTDKALPYGILHHHRYLRLSKPTLWASLFLALFLFYLLLSLPDPFSPQPQRLIPLRR</sequence>
<accession>A0A8X7QUF5</accession>
<comment type="caution">
    <text evidence="2">The sequence shown here is derived from an EMBL/GenBank/DDBJ whole genome shotgun (WGS) entry which is preliminary data.</text>
</comment>
<evidence type="ECO:0000313" key="3">
    <source>
        <dbReference type="Proteomes" id="UP000886595"/>
    </source>
</evidence>
<keyword evidence="1" id="KW-0812">Transmembrane</keyword>
<keyword evidence="3" id="KW-1185">Reference proteome</keyword>
<name>A0A8X7QUF5_BRACI</name>
<keyword evidence="1" id="KW-1133">Transmembrane helix</keyword>
<keyword evidence="1" id="KW-0472">Membrane</keyword>
<reference evidence="2 3" key="1">
    <citation type="submission" date="2020-02" db="EMBL/GenBank/DDBJ databases">
        <authorList>
            <person name="Ma Q."/>
            <person name="Huang Y."/>
            <person name="Song X."/>
            <person name="Pei D."/>
        </authorList>
    </citation>
    <scope>NUCLEOTIDE SEQUENCE [LARGE SCALE GENOMIC DNA]</scope>
    <source>
        <strain evidence="2">Sxm20200214</strain>
        <tissue evidence="2">Leaf</tissue>
    </source>
</reference>